<reference evidence="10 11" key="1">
    <citation type="submission" date="2014-04" db="EMBL/GenBank/DDBJ databases">
        <title>Draft genome sequence of Hydrogenovibrio marinus MH-110, a model organism for aerobic H2 metabolism.</title>
        <authorList>
            <person name="Cha H.J."/>
            <person name="Jo B.H."/>
            <person name="Hwang B.H."/>
        </authorList>
    </citation>
    <scope>NUCLEOTIDE SEQUENCE [LARGE SCALE GENOMIC DNA]</scope>
    <source>
        <strain evidence="10 11">MH-110</strain>
    </source>
</reference>
<organism evidence="10 11">
    <name type="scientific">Hydrogenovibrio marinus</name>
    <dbReference type="NCBI Taxonomy" id="28885"/>
    <lineage>
        <taxon>Bacteria</taxon>
        <taxon>Pseudomonadati</taxon>
        <taxon>Pseudomonadota</taxon>
        <taxon>Gammaproteobacteria</taxon>
        <taxon>Thiotrichales</taxon>
        <taxon>Piscirickettsiaceae</taxon>
        <taxon>Hydrogenovibrio</taxon>
    </lineage>
</organism>
<dbReference type="PANTHER" id="PTHR42996">
    <property type="entry name" value="PHOSPHATE-BINDING PROTEIN PSTS"/>
    <property type="match status" value="1"/>
</dbReference>
<dbReference type="RefSeq" id="WP_029912919.1">
    <property type="nucleotide sequence ID" value="NZ_AP020335.1"/>
</dbReference>
<evidence type="ECO:0000256" key="1">
    <source>
        <dbReference type="ARBA" id="ARBA00002841"/>
    </source>
</evidence>
<dbReference type="Proteomes" id="UP000027341">
    <property type="component" value="Unassembled WGS sequence"/>
</dbReference>
<evidence type="ECO:0000256" key="5">
    <source>
        <dbReference type="ARBA" id="ARBA00022448"/>
    </source>
</evidence>
<dbReference type="PIRSF" id="PIRSF002756">
    <property type="entry name" value="PstS"/>
    <property type="match status" value="1"/>
</dbReference>
<comment type="subunit">
    <text evidence="3 7">The complex is composed of two ATP-binding proteins (PstB), two transmembrane proteins (PstC and PstA) and a solute-binding protein (PstS).</text>
</comment>
<protein>
    <recommendedName>
        <fullName evidence="4 7">Phosphate-binding protein PstS</fullName>
    </recommendedName>
</protein>
<accession>A0A066ZRV8</accession>
<dbReference type="NCBIfam" id="TIGR00975">
    <property type="entry name" value="3a0107s03"/>
    <property type="match status" value="1"/>
</dbReference>
<keyword evidence="5 7" id="KW-0813">Transport</keyword>
<keyword evidence="8" id="KW-0732">Signal</keyword>
<dbReference type="CDD" id="cd13565">
    <property type="entry name" value="PBP2_PstS"/>
    <property type="match status" value="1"/>
</dbReference>
<evidence type="ECO:0000256" key="4">
    <source>
        <dbReference type="ARBA" id="ARBA00021889"/>
    </source>
</evidence>
<keyword evidence="6 7" id="KW-0592">Phosphate transport</keyword>
<comment type="caution">
    <text evidence="10">The sequence shown here is derived from an EMBL/GenBank/DDBJ whole genome shotgun (WGS) entry which is preliminary data.</text>
</comment>
<evidence type="ECO:0000256" key="6">
    <source>
        <dbReference type="ARBA" id="ARBA00022592"/>
    </source>
</evidence>
<evidence type="ECO:0000259" key="9">
    <source>
        <dbReference type="Pfam" id="PF12849"/>
    </source>
</evidence>
<keyword evidence="11" id="KW-1185">Reference proteome</keyword>
<gene>
    <name evidence="10" type="ORF">EI16_09830</name>
</gene>
<name>A0A066ZRV8_HYDMR</name>
<dbReference type="InterPro" id="IPR005673">
    <property type="entry name" value="ABC_phos-bd_PstS"/>
</dbReference>
<dbReference type="Pfam" id="PF12849">
    <property type="entry name" value="PBP_like_2"/>
    <property type="match status" value="1"/>
</dbReference>
<evidence type="ECO:0000313" key="11">
    <source>
        <dbReference type="Proteomes" id="UP000027341"/>
    </source>
</evidence>
<feature type="domain" description="PBP" evidence="9">
    <location>
        <begin position="20"/>
        <end position="296"/>
    </location>
</feature>
<dbReference type="GO" id="GO:0035435">
    <property type="term" value="P:phosphate ion transmembrane transport"/>
    <property type="evidence" value="ECO:0007669"/>
    <property type="project" value="InterPro"/>
</dbReference>
<sequence>MKKLLATAALAASMTTTAFASTIEGTGASFPYPVYKAWISEYYNATGNKVNYSPTGSGTGIKEITARHVDFGGSDAPLKPSQLHKSGLYMYPTVVGAITFSYNIPGVSSLKLSEKSISGIVMGHIKYWDDASLKHDNPSASLPHKKILFVHRSDKSGTTFNFSYYLAKMNKTWNKEFGAKKAINWPMENRIAGKGNFGVSTAIKTNPYSIGYVDYADAKKNGLEMATVQGQGGKFYAPTVDNFIAAAGHASLDPKKDFYSIIAYPENAYPMVAATFILLPNDSKKNKEVTDFFRYSYEHGDKAAADLGYVPLPKSVKEKIYGYWASKGIK</sequence>
<evidence type="ECO:0000256" key="8">
    <source>
        <dbReference type="SAM" id="SignalP"/>
    </source>
</evidence>
<dbReference type="GO" id="GO:0042301">
    <property type="term" value="F:phosphate ion binding"/>
    <property type="evidence" value="ECO:0007669"/>
    <property type="project" value="InterPro"/>
</dbReference>
<feature type="chain" id="PRO_5001635929" description="Phosphate-binding protein PstS" evidence="8">
    <location>
        <begin position="21"/>
        <end position="330"/>
    </location>
</feature>
<evidence type="ECO:0000256" key="2">
    <source>
        <dbReference type="ARBA" id="ARBA00008725"/>
    </source>
</evidence>
<dbReference type="Gene3D" id="3.40.190.10">
    <property type="entry name" value="Periplasmic binding protein-like II"/>
    <property type="match status" value="2"/>
</dbReference>
<evidence type="ECO:0000313" key="10">
    <source>
        <dbReference type="EMBL" id="KDN96548.1"/>
    </source>
</evidence>
<feature type="signal peptide" evidence="8">
    <location>
        <begin position="1"/>
        <end position="20"/>
    </location>
</feature>
<dbReference type="InterPro" id="IPR050962">
    <property type="entry name" value="Phosphate-bind_PstS"/>
</dbReference>
<dbReference type="GO" id="GO:0043190">
    <property type="term" value="C:ATP-binding cassette (ABC) transporter complex"/>
    <property type="evidence" value="ECO:0007669"/>
    <property type="project" value="InterPro"/>
</dbReference>
<dbReference type="PANTHER" id="PTHR42996:SF1">
    <property type="entry name" value="PHOSPHATE-BINDING PROTEIN PSTS"/>
    <property type="match status" value="1"/>
</dbReference>
<dbReference type="STRING" id="28885.EI16_09830"/>
<evidence type="ECO:0000256" key="7">
    <source>
        <dbReference type="PIRNR" id="PIRNR002756"/>
    </source>
</evidence>
<dbReference type="InterPro" id="IPR024370">
    <property type="entry name" value="PBP_domain"/>
</dbReference>
<evidence type="ECO:0000256" key="3">
    <source>
        <dbReference type="ARBA" id="ARBA00011529"/>
    </source>
</evidence>
<dbReference type="EMBL" id="JMIU01000001">
    <property type="protein sequence ID" value="KDN96548.1"/>
    <property type="molecule type" value="Genomic_DNA"/>
</dbReference>
<comment type="similarity">
    <text evidence="2 7">Belongs to the PstS family.</text>
</comment>
<proteinExistence type="inferred from homology"/>
<dbReference type="SUPFAM" id="SSF53850">
    <property type="entry name" value="Periplasmic binding protein-like II"/>
    <property type="match status" value="1"/>
</dbReference>
<comment type="function">
    <text evidence="1 7">Part of the ABC transporter complex PstSACB involved in phosphate import.</text>
</comment>
<dbReference type="AlphaFoldDB" id="A0A066ZRV8"/>